<dbReference type="InterPro" id="IPR036047">
    <property type="entry name" value="F-box-like_dom_sf"/>
</dbReference>
<name>A0A9P6I0N8_9PEZI</name>
<protein>
    <recommendedName>
        <fullName evidence="2">F-box domain-containing protein</fullName>
    </recommendedName>
</protein>
<dbReference type="RefSeq" id="XP_038739186.1">
    <property type="nucleotide sequence ID" value="XM_038895480.1"/>
</dbReference>
<dbReference type="PROSITE" id="PS50181">
    <property type="entry name" value="FBOX"/>
    <property type="match status" value="1"/>
</dbReference>
<evidence type="ECO:0000313" key="3">
    <source>
        <dbReference type="EMBL" id="KAF9869725.1"/>
    </source>
</evidence>
<dbReference type="InterPro" id="IPR001810">
    <property type="entry name" value="F-box_dom"/>
</dbReference>
<dbReference type="AlphaFoldDB" id="A0A9P6I0N8"/>
<organism evidence="3 4">
    <name type="scientific">Colletotrichum karsti</name>
    <dbReference type="NCBI Taxonomy" id="1095194"/>
    <lineage>
        <taxon>Eukaryota</taxon>
        <taxon>Fungi</taxon>
        <taxon>Dikarya</taxon>
        <taxon>Ascomycota</taxon>
        <taxon>Pezizomycotina</taxon>
        <taxon>Sordariomycetes</taxon>
        <taxon>Hypocreomycetidae</taxon>
        <taxon>Glomerellales</taxon>
        <taxon>Glomerellaceae</taxon>
        <taxon>Colletotrichum</taxon>
        <taxon>Colletotrichum boninense species complex</taxon>
    </lineage>
</organism>
<proteinExistence type="predicted"/>
<sequence>MNAPETISNGLTSSTFSKIPLDVLLNILDELDLGDLFFFSQTCRTVRGLTHKDWPSAIAGNDPQQRRQRTNFWAILAYQLPRHWVCEACTKLHVIRRVQSFNHGDLRCDSNFKSADMKVPSRIMHAYVQMALKLSRPENHYSACYDGRTTLVRAWYDFGAYSSPEDITWKAHVDRDHILYHEPGSIREKWEEREEVGGRDGTANPSSSAGVGKSYPCHRGDEVDDFATAIMGLGLDDEL</sequence>
<evidence type="ECO:0000259" key="2">
    <source>
        <dbReference type="PROSITE" id="PS50181"/>
    </source>
</evidence>
<keyword evidence="4" id="KW-1185">Reference proteome</keyword>
<dbReference type="Proteomes" id="UP000781932">
    <property type="component" value="Unassembled WGS sequence"/>
</dbReference>
<evidence type="ECO:0000313" key="4">
    <source>
        <dbReference type="Proteomes" id="UP000781932"/>
    </source>
</evidence>
<reference evidence="3" key="1">
    <citation type="submission" date="2020-03" db="EMBL/GenBank/DDBJ databases">
        <authorList>
            <person name="He L."/>
        </authorList>
    </citation>
    <scope>NUCLEOTIDE SEQUENCE</scope>
    <source>
        <strain evidence="3">CkLH20</strain>
    </source>
</reference>
<dbReference type="Pfam" id="PF00646">
    <property type="entry name" value="F-box"/>
    <property type="match status" value="1"/>
</dbReference>
<evidence type="ECO:0000256" key="1">
    <source>
        <dbReference type="SAM" id="MobiDB-lite"/>
    </source>
</evidence>
<dbReference type="EMBL" id="JAATWM020000065">
    <property type="protein sequence ID" value="KAF9869725.1"/>
    <property type="molecule type" value="Genomic_DNA"/>
</dbReference>
<reference evidence="3" key="2">
    <citation type="submission" date="2020-11" db="EMBL/GenBank/DDBJ databases">
        <title>Whole genome sequencing of Colletotrichum sp.</title>
        <authorList>
            <person name="Li H."/>
        </authorList>
    </citation>
    <scope>NUCLEOTIDE SEQUENCE</scope>
    <source>
        <strain evidence="3">CkLH20</strain>
    </source>
</reference>
<feature type="domain" description="F-box" evidence="2">
    <location>
        <begin position="13"/>
        <end position="57"/>
    </location>
</feature>
<comment type="caution">
    <text evidence="3">The sequence shown here is derived from an EMBL/GenBank/DDBJ whole genome shotgun (WGS) entry which is preliminary data.</text>
</comment>
<dbReference type="GeneID" id="62168554"/>
<feature type="region of interest" description="Disordered" evidence="1">
    <location>
        <begin position="190"/>
        <end position="217"/>
    </location>
</feature>
<gene>
    <name evidence="3" type="ORF">CkaCkLH20_12768</name>
</gene>
<accession>A0A9P6I0N8</accession>
<dbReference type="OrthoDB" id="3766406at2759"/>
<dbReference type="SUPFAM" id="SSF81383">
    <property type="entry name" value="F-box domain"/>
    <property type="match status" value="1"/>
</dbReference>